<organism evidence="2">
    <name type="scientific">marine sediment metagenome</name>
    <dbReference type="NCBI Taxonomy" id="412755"/>
    <lineage>
        <taxon>unclassified sequences</taxon>
        <taxon>metagenomes</taxon>
        <taxon>ecological metagenomes</taxon>
    </lineage>
</organism>
<gene>
    <name evidence="2" type="ORF">LCGC14_2308460</name>
</gene>
<sequence length="57" mass="6289">DLADLRRPDGSARHTPTEMTERREQIRAGVTAALEAYQALDRGPIGRTGRAGRTDRV</sequence>
<accession>A0A0F9EYQ2</accession>
<feature type="region of interest" description="Disordered" evidence="1">
    <location>
        <begin position="1"/>
        <end position="23"/>
    </location>
</feature>
<dbReference type="AlphaFoldDB" id="A0A0F9EYQ2"/>
<name>A0A0F9EYQ2_9ZZZZ</name>
<evidence type="ECO:0000313" key="2">
    <source>
        <dbReference type="EMBL" id="KKL50145.1"/>
    </source>
</evidence>
<proteinExistence type="predicted"/>
<dbReference type="EMBL" id="LAZR01032707">
    <property type="protein sequence ID" value="KKL50145.1"/>
    <property type="molecule type" value="Genomic_DNA"/>
</dbReference>
<feature type="non-terminal residue" evidence="2">
    <location>
        <position position="1"/>
    </location>
</feature>
<reference evidence="2" key="1">
    <citation type="journal article" date="2015" name="Nature">
        <title>Complex archaea that bridge the gap between prokaryotes and eukaryotes.</title>
        <authorList>
            <person name="Spang A."/>
            <person name="Saw J.H."/>
            <person name="Jorgensen S.L."/>
            <person name="Zaremba-Niedzwiedzka K."/>
            <person name="Martijn J."/>
            <person name="Lind A.E."/>
            <person name="van Eijk R."/>
            <person name="Schleper C."/>
            <person name="Guy L."/>
            <person name="Ettema T.J."/>
        </authorList>
    </citation>
    <scope>NUCLEOTIDE SEQUENCE</scope>
</reference>
<evidence type="ECO:0000256" key="1">
    <source>
        <dbReference type="SAM" id="MobiDB-lite"/>
    </source>
</evidence>
<comment type="caution">
    <text evidence="2">The sequence shown here is derived from an EMBL/GenBank/DDBJ whole genome shotgun (WGS) entry which is preliminary data.</text>
</comment>
<protein>
    <submittedName>
        <fullName evidence="2">Uncharacterized protein</fullName>
    </submittedName>
</protein>